<dbReference type="Pfam" id="PF06772">
    <property type="entry name" value="LtrA"/>
    <property type="match status" value="1"/>
</dbReference>
<sequence length="459" mass="49640">MPRGRRGGCWPVRACSWKGPSMTQIQRPGVRWVTEQSRVTTTELFFDLVFVFAFLQVTTLMTADRGALGIMHGLLVLAALWWLWSLFAWLSNRVRANYGLTRLTLLAVTPVMFALAAITLEAFRGFSGGVVAPVGFVGCYATVRLLYLGLRWYATPGLRGRDIVSLGVPALIAVCLLLSAALLPLGRFGDTATLAGQIALWVLAISVDYGAGMALPAPRRKIFSARHWAERHNLIIILAFGEVLVSIGIAGRYLHASASLLIASALVVVVVGSLNWIYFDLSALAGEHALGTADPHYRVRLARDAYTYLHLPMIAGVILLSLGLKHIPALVENPHSYDHAEPLDSTGRYTMYGGIALFLLAHAGFQWRLGHATRIVAWPRLATAALLLALLPVTARLPALQSLAWLAAVCLLAAVAEFLVSRRQRRRLRQALSEQTGGEPATDDNTDSAGPPPAAGSGC</sequence>
<dbReference type="Proteomes" id="UP000295626">
    <property type="component" value="Unassembled WGS sequence"/>
</dbReference>
<evidence type="ECO:0000256" key="1">
    <source>
        <dbReference type="SAM" id="MobiDB-lite"/>
    </source>
</evidence>
<evidence type="ECO:0000256" key="2">
    <source>
        <dbReference type="SAM" id="Phobius"/>
    </source>
</evidence>
<feature type="transmembrane region" description="Helical" evidence="2">
    <location>
        <begin position="260"/>
        <end position="279"/>
    </location>
</feature>
<feature type="transmembrane region" description="Helical" evidence="2">
    <location>
        <begin position="308"/>
        <end position="329"/>
    </location>
</feature>
<feature type="transmembrane region" description="Helical" evidence="2">
    <location>
        <begin position="403"/>
        <end position="420"/>
    </location>
</feature>
<feature type="transmembrane region" description="Helical" evidence="2">
    <location>
        <begin position="162"/>
        <end position="182"/>
    </location>
</feature>
<dbReference type="PANTHER" id="PTHR36840">
    <property type="entry name" value="BLL5714 PROTEIN"/>
    <property type="match status" value="1"/>
</dbReference>
<feature type="transmembrane region" description="Helical" evidence="2">
    <location>
        <begin position="235"/>
        <end position="254"/>
    </location>
</feature>
<keyword evidence="4" id="KW-1185">Reference proteome</keyword>
<proteinExistence type="predicted"/>
<feature type="region of interest" description="Disordered" evidence="1">
    <location>
        <begin position="431"/>
        <end position="459"/>
    </location>
</feature>
<evidence type="ECO:0000313" key="3">
    <source>
        <dbReference type="EMBL" id="TDB97793.1"/>
    </source>
</evidence>
<evidence type="ECO:0000313" key="4">
    <source>
        <dbReference type="Proteomes" id="UP000295626"/>
    </source>
</evidence>
<feature type="transmembrane region" description="Helical" evidence="2">
    <location>
        <begin position="69"/>
        <end position="91"/>
    </location>
</feature>
<accession>A0ABY2DMR6</accession>
<dbReference type="PANTHER" id="PTHR36840:SF1">
    <property type="entry name" value="BLL5714 PROTEIN"/>
    <property type="match status" value="1"/>
</dbReference>
<organism evidence="3 4">
    <name type="scientific">Micromonospora fluostatini</name>
    <dbReference type="NCBI Taxonomy" id="1629071"/>
    <lineage>
        <taxon>Bacteria</taxon>
        <taxon>Bacillati</taxon>
        <taxon>Actinomycetota</taxon>
        <taxon>Actinomycetes</taxon>
        <taxon>Micromonosporales</taxon>
        <taxon>Micromonosporaceae</taxon>
        <taxon>Micromonospora</taxon>
    </lineage>
</organism>
<keyword evidence="2" id="KW-1133">Transmembrane helix</keyword>
<keyword evidence="2" id="KW-0472">Membrane</keyword>
<feature type="transmembrane region" description="Helical" evidence="2">
    <location>
        <begin position="103"/>
        <end position="123"/>
    </location>
</feature>
<gene>
    <name evidence="3" type="ORF">E1091_08185</name>
</gene>
<reference evidence="3 4" key="1">
    <citation type="submission" date="2019-02" db="EMBL/GenBank/DDBJ databases">
        <title>Draft genome sequences of novel Actinobacteria.</title>
        <authorList>
            <person name="Sahin N."/>
            <person name="Ay H."/>
            <person name="Saygin H."/>
        </authorList>
    </citation>
    <scope>NUCLEOTIDE SEQUENCE [LARGE SCALE GENOMIC DNA]</scope>
    <source>
        <strain evidence="3 4">JCM 30529</strain>
    </source>
</reference>
<feature type="transmembrane region" description="Helical" evidence="2">
    <location>
        <begin position="349"/>
        <end position="365"/>
    </location>
</feature>
<feature type="transmembrane region" description="Helical" evidence="2">
    <location>
        <begin position="129"/>
        <end position="150"/>
    </location>
</feature>
<keyword evidence="2" id="KW-0812">Transmembrane</keyword>
<comment type="caution">
    <text evidence="3">The sequence shown here is derived from an EMBL/GenBank/DDBJ whole genome shotgun (WGS) entry which is preliminary data.</text>
</comment>
<feature type="transmembrane region" description="Helical" evidence="2">
    <location>
        <begin position="44"/>
        <end position="63"/>
    </location>
</feature>
<protein>
    <submittedName>
        <fullName evidence="3">Low temperature requirement protein A</fullName>
    </submittedName>
</protein>
<feature type="transmembrane region" description="Helical" evidence="2">
    <location>
        <begin position="377"/>
        <end position="397"/>
    </location>
</feature>
<feature type="transmembrane region" description="Helical" evidence="2">
    <location>
        <begin position="194"/>
        <end position="215"/>
    </location>
</feature>
<feature type="compositionally biased region" description="Pro residues" evidence="1">
    <location>
        <begin position="450"/>
        <end position="459"/>
    </location>
</feature>
<dbReference type="InterPro" id="IPR010640">
    <property type="entry name" value="Low_temperature_requirement_A"/>
</dbReference>
<name>A0ABY2DMR6_9ACTN</name>
<dbReference type="EMBL" id="SMKE01000220">
    <property type="protein sequence ID" value="TDB97793.1"/>
    <property type="molecule type" value="Genomic_DNA"/>
</dbReference>